<dbReference type="SUPFAM" id="SSF48403">
    <property type="entry name" value="Ankyrin repeat"/>
    <property type="match status" value="1"/>
</dbReference>
<evidence type="ECO:0000256" key="2">
    <source>
        <dbReference type="ARBA" id="ARBA00023043"/>
    </source>
</evidence>
<comment type="caution">
    <text evidence="5">The sequence shown here is derived from an EMBL/GenBank/DDBJ whole genome shotgun (WGS) entry which is preliminary data.</text>
</comment>
<dbReference type="Proteomes" id="UP001627154">
    <property type="component" value="Unassembled WGS sequence"/>
</dbReference>
<evidence type="ECO:0008006" key="7">
    <source>
        <dbReference type="Google" id="ProtNLM"/>
    </source>
</evidence>
<dbReference type="Pfam" id="PF12796">
    <property type="entry name" value="Ank_2"/>
    <property type="match status" value="1"/>
</dbReference>
<name>A0ABD2X0W4_9HYME</name>
<feature type="repeat" description="ANK" evidence="3">
    <location>
        <begin position="165"/>
        <end position="197"/>
    </location>
</feature>
<dbReference type="PANTHER" id="PTHR24198">
    <property type="entry name" value="ANKYRIN REPEAT AND PROTEIN KINASE DOMAIN-CONTAINING PROTEIN"/>
    <property type="match status" value="1"/>
</dbReference>
<evidence type="ECO:0000313" key="5">
    <source>
        <dbReference type="EMBL" id="KAL3398845.1"/>
    </source>
</evidence>
<keyword evidence="6" id="KW-1185">Reference proteome</keyword>
<feature type="compositionally biased region" description="Basic residues" evidence="4">
    <location>
        <begin position="1"/>
        <end position="10"/>
    </location>
</feature>
<evidence type="ECO:0000256" key="1">
    <source>
        <dbReference type="ARBA" id="ARBA00022737"/>
    </source>
</evidence>
<feature type="region of interest" description="Disordered" evidence="4">
    <location>
        <begin position="1"/>
        <end position="23"/>
    </location>
</feature>
<dbReference type="AlphaFoldDB" id="A0ABD2X0W4"/>
<dbReference type="EMBL" id="JBJJXI010000059">
    <property type="protein sequence ID" value="KAL3398845.1"/>
    <property type="molecule type" value="Genomic_DNA"/>
</dbReference>
<dbReference type="SMART" id="SM00248">
    <property type="entry name" value="ANK"/>
    <property type="match status" value="4"/>
</dbReference>
<proteinExistence type="predicted"/>
<accession>A0ABD2X0W4</accession>
<reference evidence="5 6" key="1">
    <citation type="journal article" date="2024" name="bioRxiv">
        <title>A reference genome for Trichogramma kaykai: A tiny desert-dwelling parasitoid wasp with competing sex-ratio distorters.</title>
        <authorList>
            <person name="Culotta J."/>
            <person name="Lindsey A.R."/>
        </authorList>
    </citation>
    <scope>NUCLEOTIDE SEQUENCE [LARGE SCALE GENOMIC DNA]</scope>
    <source>
        <strain evidence="5 6">KSX58</strain>
    </source>
</reference>
<organism evidence="5 6">
    <name type="scientific">Trichogramma kaykai</name>
    <dbReference type="NCBI Taxonomy" id="54128"/>
    <lineage>
        <taxon>Eukaryota</taxon>
        <taxon>Metazoa</taxon>
        <taxon>Ecdysozoa</taxon>
        <taxon>Arthropoda</taxon>
        <taxon>Hexapoda</taxon>
        <taxon>Insecta</taxon>
        <taxon>Pterygota</taxon>
        <taxon>Neoptera</taxon>
        <taxon>Endopterygota</taxon>
        <taxon>Hymenoptera</taxon>
        <taxon>Apocrita</taxon>
        <taxon>Proctotrupomorpha</taxon>
        <taxon>Chalcidoidea</taxon>
        <taxon>Trichogrammatidae</taxon>
        <taxon>Trichogramma</taxon>
    </lineage>
</organism>
<evidence type="ECO:0000256" key="3">
    <source>
        <dbReference type="PROSITE-ProRule" id="PRU00023"/>
    </source>
</evidence>
<dbReference type="InterPro" id="IPR036770">
    <property type="entry name" value="Ankyrin_rpt-contain_sf"/>
</dbReference>
<dbReference type="Gene3D" id="1.25.40.20">
    <property type="entry name" value="Ankyrin repeat-containing domain"/>
    <property type="match status" value="1"/>
</dbReference>
<protein>
    <recommendedName>
        <fullName evidence="7">SOCS box domain-containing protein</fullName>
    </recommendedName>
</protein>
<evidence type="ECO:0000313" key="6">
    <source>
        <dbReference type="Proteomes" id="UP001627154"/>
    </source>
</evidence>
<gene>
    <name evidence="5" type="ORF">TKK_007947</name>
</gene>
<dbReference type="PROSITE" id="PS50088">
    <property type="entry name" value="ANK_REPEAT"/>
    <property type="match status" value="1"/>
</dbReference>
<evidence type="ECO:0000256" key="4">
    <source>
        <dbReference type="SAM" id="MobiDB-lite"/>
    </source>
</evidence>
<keyword evidence="2 3" id="KW-0040">ANK repeat</keyword>
<dbReference type="InterPro" id="IPR002110">
    <property type="entry name" value="Ankyrin_rpt"/>
</dbReference>
<sequence>MPQLRERKRKAFPDTRRSKRTKSLYGTLESMSDKVNERESLPLNFGDEFWSDRESLAHLLMEAVKKSNTRIAKFIGQSGLQLSSYTIEDEVDLVNPTPIHVAFKKENFDMLQILFDDCEHRLNLKWFHEKTTLFQIACAVGRLDFIQNFIDNKVDVNEQVRLKNNWVTPLITAIQYAQYEAVELLLKNGALMNVNFSLANGSVLHYVPMSHSDSPKLVELLCAWNADIEKTDKRGRSILQNAASALNLPLVKALLSCGAKPESVKNLDGISGSGSLIHLHILQNFENIVDELYKSFPGEKIPLEVIHKVSEFTDESHPILQSADPKQVLQYSSPKNLLKYFNAAVEPKIFIKSYDWLVDMIQTMHHYMVLAKKGLFDFNKPLEDIERICAQIFLRLGMTDGMAKSMQDHITQKIDNELQLAEKIMVSKNDSLLDFCKSRSDDKYTYNRFRIDVEKWLKSSDQKQFSCIGGYIKGHLAKVIKRTFRKEYLNYQMIQLTPKLPALALDNIIDYLY</sequence>
<dbReference type="PANTHER" id="PTHR24198:SF165">
    <property type="entry name" value="ANKYRIN REPEAT-CONTAINING PROTEIN-RELATED"/>
    <property type="match status" value="1"/>
</dbReference>
<keyword evidence="1" id="KW-0677">Repeat</keyword>